<dbReference type="Pfam" id="PF00389">
    <property type="entry name" value="2-Hacid_dh"/>
    <property type="match status" value="1"/>
</dbReference>
<protein>
    <submittedName>
        <fullName evidence="7">Phosphoglycerate dehydrogenase-like oxidoreductase</fullName>
    </submittedName>
</protein>
<dbReference type="InterPro" id="IPR029753">
    <property type="entry name" value="D-isomer_DH_CS"/>
</dbReference>
<dbReference type="STRING" id="891968.Anamo_1827"/>
<comment type="similarity">
    <text evidence="1 4">Belongs to the D-isomer specific 2-hydroxyacid dehydrogenase family.</text>
</comment>
<keyword evidence="8" id="KW-1185">Reference proteome</keyword>
<dbReference type="InterPro" id="IPR050857">
    <property type="entry name" value="D-2-hydroxyacid_DH"/>
</dbReference>
<dbReference type="PATRIC" id="fig|891968.3.peg.1813"/>
<gene>
    <name evidence="7" type="ordered locus">Anamo_1827</name>
</gene>
<keyword evidence="2 4" id="KW-0560">Oxidoreductase</keyword>
<feature type="domain" description="D-isomer specific 2-hydroxyacid dehydrogenase NAD-binding" evidence="6">
    <location>
        <begin position="105"/>
        <end position="279"/>
    </location>
</feature>
<dbReference type="GO" id="GO:0051287">
    <property type="term" value="F:NAD binding"/>
    <property type="evidence" value="ECO:0007669"/>
    <property type="project" value="InterPro"/>
</dbReference>
<dbReference type="PROSITE" id="PS00671">
    <property type="entry name" value="D_2_HYDROXYACID_DH_3"/>
    <property type="match status" value="1"/>
</dbReference>
<dbReference type="Gene3D" id="3.40.50.720">
    <property type="entry name" value="NAD(P)-binding Rossmann-like Domain"/>
    <property type="match status" value="2"/>
</dbReference>
<evidence type="ECO:0000256" key="1">
    <source>
        <dbReference type="ARBA" id="ARBA00005854"/>
    </source>
</evidence>
<dbReference type="InterPro" id="IPR006139">
    <property type="entry name" value="D-isomer_2_OHA_DH_cat_dom"/>
</dbReference>
<dbReference type="GO" id="GO:0016616">
    <property type="term" value="F:oxidoreductase activity, acting on the CH-OH group of donors, NAD or NADP as acceptor"/>
    <property type="evidence" value="ECO:0007669"/>
    <property type="project" value="InterPro"/>
</dbReference>
<dbReference type="AlphaFoldDB" id="I4BYQ6"/>
<evidence type="ECO:0000256" key="3">
    <source>
        <dbReference type="ARBA" id="ARBA00023027"/>
    </source>
</evidence>
<evidence type="ECO:0000256" key="2">
    <source>
        <dbReference type="ARBA" id="ARBA00023002"/>
    </source>
</evidence>
<dbReference type="KEGG" id="amo:Anamo_1827"/>
<evidence type="ECO:0000259" key="6">
    <source>
        <dbReference type="Pfam" id="PF02826"/>
    </source>
</evidence>
<organism evidence="7 8">
    <name type="scientific">Acetomicrobium mobile (strain ATCC BAA-54 / DSM 13181 / JCM 12221 / NGA)</name>
    <name type="common">Anaerobaculum mobile</name>
    <dbReference type="NCBI Taxonomy" id="891968"/>
    <lineage>
        <taxon>Bacteria</taxon>
        <taxon>Thermotogati</taxon>
        <taxon>Synergistota</taxon>
        <taxon>Synergistia</taxon>
        <taxon>Synergistales</taxon>
        <taxon>Acetomicrobiaceae</taxon>
        <taxon>Acetomicrobium</taxon>
    </lineage>
</organism>
<dbReference type="SUPFAM" id="SSF52283">
    <property type="entry name" value="Formate/glycerate dehydrogenase catalytic domain-like"/>
    <property type="match status" value="1"/>
</dbReference>
<dbReference type="eggNOG" id="COG0111">
    <property type="taxonomic scope" value="Bacteria"/>
</dbReference>
<reference evidence="8" key="1">
    <citation type="journal article" date="2013" name="Stand. Genomic Sci.">
        <title>Complete genome sequence of the moderate thermophile Anaerobaculum mobile type strain (NGA(T)).</title>
        <authorList>
            <person name="Mavromatis K."/>
            <person name="Stackebrandt E."/>
            <person name="Held B."/>
            <person name="Lapidus A."/>
            <person name="Nolan M."/>
            <person name="Lucas S."/>
            <person name="Hammon N."/>
            <person name="Deshpande S."/>
            <person name="Cheng J.F."/>
            <person name="Tapia R."/>
            <person name="Goodwin L.A."/>
            <person name="Pitluck S."/>
            <person name="Liolios K."/>
            <person name="Pagani I."/>
            <person name="Ivanova N."/>
            <person name="Mikhailova N."/>
            <person name="Huntemann M."/>
            <person name="Pati A."/>
            <person name="Chen A."/>
            <person name="Palaniappan K."/>
            <person name="Land M."/>
            <person name="Rohde M."/>
            <person name="Spring S."/>
            <person name="Goker M."/>
            <person name="Woyke T."/>
            <person name="Detter J.C."/>
            <person name="Bristow J."/>
            <person name="Eisen J.A."/>
            <person name="Markowitz V."/>
            <person name="Hugenholtz P."/>
            <person name="Klenk H.P."/>
            <person name="Kyrpides N.C."/>
        </authorList>
    </citation>
    <scope>NUCLEOTIDE SEQUENCE</scope>
    <source>
        <strain evidence="8">ATCC BAA-54 / DSM 13181 / NGA</strain>
    </source>
</reference>
<evidence type="ECO:0000313" key="7">
    <source>
        <dbReference type="EMBL" id="AFM22413.1"/>
    </source>
</evidence>
<keyword evidence="3" id="KW-0520">NAD</keyword>
<dbReference type="Proteomes" id="UP000006061">
    <property type="component" value="Chromosome"/>
</dbReference>
<accession>I4BYQ6</accession>
<dbReference type="InterPro" id="IPR036291">
    <property type="entry name" value="NAD(P)-bd_dom_sf"/>
</dbReference>
<feature type="domain" description="D-isomer specific 2-hydroxyacid dehydrogenase catalytic" evidence="5">
    <location>
        <begin position="15"/>
        <end position="310"/>
    </location>
</feature>
<evidence type="ECO:0000256" key="4">
    <source>
        <dbReference type="RuleBase" id="RU003719"/>
    </source>
</evidence>
<dbReference type="SUPFAM" id="SSF51735">
    <property type="entry name" value="NAD(P)-binding Rossmann-fold domains"/>
    <property type="match status" value="1"/>
</dbReference>
<dbReference type="EMBL" id="CP003198">
    <property type="protein sequence ID" value="AFM22413.1"/>
    <property type="molecule type" value="Genomic_DNA"/>
</dbReference>
<sequence>MRKVLISTRTFGKYSDDPINLLKENDFEIINVDEKNIIDHLGNADALIVGTTPITAEMLRKSKLKIIAKHGVGVDNIDLKVATELGIPVTITLGANTPSVAELALAFILALSRNIVAAHCEVFQKQSWPNVVGLEIGGKILGLLGFGNIARLLSEKAQCLGMKVMAHDPFIKRDDIVKAGVTPADFDEVFKEADFISVHVPLTSKTRNLIGERELRSMKRTSFLINTARGHIVNEEALAKALKENWIAGAALDVFAEEPLNPQSPLLECQNIIVTPHIGAHTKEAIYRMNMMAAQAVVDFFKGNISASIVINLEVMSRAVNTRGISHES</sequence>
<evidence type="ECO:0000259" key="5">
    <source>
        <dbReference type="Pfam" id="PF00389"/>
    </source>
</evidence>
<name>I4BYQ6_ACEMN</name>
<dbReference type="FunFam" id="3.40.50.720:FF:000203">
    <property type="entry name" value="D-3-phosphoglycerate dehydrogenase (SerA)"/>
    <property type="match status" value="1"/>
</dbReference>
<proteinExistence type="inferred from homology"/>
<dbReference type="HOGENOM" id="CLU_019796_1_3_0"/>
<evidence type="ECO:0000313" key="8">
    <source>
        <dbReference type="Proteomes" id="UP000006061"/>
    </source>
</evidence>
<dbReference type="InterPro" id="IPR006140">
    <property type="entry name" value="D-isomer_DH_NAD-bd"/>
</dbReference>
<dbReference type="PANTHER" id="PTHR42789">
    <property type="entry name" value="D-ISOMER SPECIFIC 2-HYDROXYACID DEHYDROGENASE FAMILY PROTEIN (AFU_ORTHOLOGUE AFUA_6G10090)"/>
    <property type="match status" value="1"/>
</dbReference>
<dbReference type="CDD" id="cd12172">
    <property type="entry name" value="PGDH_like_2"/>
    <property type="match status" value="1"/>
</dbReference>
<dbReference type="PROSITE" id="PS00670">
    <property type="entry name" value="D_2_HYDROXYACID_DH_2"/>
    <property type="match status" value="1"/>
</dbReference>
<dbReference type="PANTHER" id="PTHR42789:SF1">
    <property type="entry name" value="D-ISOMER SPECIFIC 2-HYDROXYACID DEHYDROGENASE FAMILY PROTEIN (AFU_ORTHOLOGUE AFUA_6G10090)"/>
    <property type="match status" value="1"/>
</dbReference>
<dbReference type="Pfam" id="PF02826">
    <property type="entry name" value="2-Hacid_dh_C"/>
    <property type="match status" value="1"/>
</dbReference>